<evidence type="ECO:0000259" key="4">
    <source>
        <dbReference type="Pfam" id="PF13407"/>
    </source>
</evidence>
<protein>
    <submittedName>
        <fullName evidence="5">Putative multiple sugar transport system substrate-binding protein</fullName>
    </submittedName>
</protein>
<dbReference type="PANTHER" id="PTHR30036">
    <property type="entry name" value="D-XYLOSE-BINDING PERIPLASMIC PROTEIN"/>
    <property type="match status" value="1"/>
</dbReference>
<dbReference type="InterPro" id="IPR050555">
    <property type="entry name" value="Bact_Solute-Bind_Prot2"/>
</dbReference>
<gene>
    <name evidence="5" type="ORF">SAMN05216298_1050</name>
</gene>
<organism evidence="5 6">
    <name type="scientific">Glycomyces sambucus</name>
    <dbReference type="NCBI Taxonomy" id="380244"/>
    <lineage>
        <taxon>Bacteria</taxon>
        <taxon>Bacillati</taxon>
        <taxon>Actinomycetota</taxon>
        <taxon>Actinomycetes</taxon>
        <taxon>Glycomycetales</taxon>
        <taxon>Glycomycetaceae</taxon>
        <taxon>Glycomyces</taxon>
    </lineage>
</organism>
<dbReference type="Gene3D" id="3.40.50.2300">
    <property type="match status" value="2"/>
</dbReference>
<dbReference type="AlphaFoldDB" id="A0A1G9DR92"/>
<keyword evidence="6" id="KW-1185">Reference proteome</keyword>
<feature type="region of interest" description="Disordered" evidence="3">
    <location>
        <begin position="361"/>
        <end position="397"/>
    </location>
</feature>
<proteinExistence type="predicted"/>
<dbReference type="PANTHER" id="PTHR30036:SF1">
    <property type="entry name" value="D-XYLOSE-BINDING PERIPLASMIC PROTEIN"/>
    <property type="match status" value="1"/>
</dbReference>
<keyword evidence="2" id="KW-0732">Signal</keyword>
<dbReference type="GO" id="GO:0030246">
    <property type="term" value="F:carbohydrate binding"/>
    <property type="evidence" value="ECO:0007669"/>
    <property type="project" value="TreeGrafter"/>
</dbReference>
<evidence type="ECO:0000313" key="6">
    <source>
        <dbReference type="Proteomes" id="UP000198662"/>
    </source>
</evidence>
<dbReference type="Pfam" id="PF13407">
    <property type="entry name" value="Peripla_BP_4"/>
    <property type="match status" value="1"/>
</dbReference>
<evidence type="ECO:0000256" key="3">
    <source>
        <dbReference type="SAM" id="MobiDB-lite"/>
    </source>
</evidence>
<reference evidence="6" key="1">
    <citation type="submission" date="2016-10" db="EMBL/GenBank/DDBJ databases">
        <authorList>
            <person name="Varghese N."/>
            <person name="Submissions S."/>
        </authorList>
    </citation>
    <scope>NUCLEOTIDE SEQUENCE [LARGE SCALE GENOMIC DNA]</scope>
    <source>
        <strain evidence="6">CGMCC 4.3147</strain>
    </source>
</reference>
<comment type="subcellular location">
    <subcellularLocation>
        <location evidence="1">Cell envelope</location>
    </subcellularLocation>
</comment>
<accession>A0A1G9DR92</accession>
<dbReference type="STRING" id="380244.SAMN05216298_1050"/>
<sequence>MYLSRRGLLYGSAGVAAVSLAGCGVGGDDGPELTGFTGISMPTDTSERWVIEGKALEDNLKGLGYDVIHHNAKDVVEDQISQIQSMVDEGVEFLIIAAIDNKSLGQVLADAKDKGVIVISYDRLILETPDVDYYASFNNYQVGVLQANHIIDRLGMRENPGPFNVEIFSGDLGDNNSQYFFMGGLDTFESFIYDGKIVIPSGQTEQSPTSTAGWSGDVAMERMNTLLADFYDDLELHAVLSPYDGISRGVVQALVDADYEPGTDDFPVVTGQDAEAASIKAIKDGTGQTETVFKDTRLLASTVTDMVEALVGGGEPEVNDLGTYDNGFKFVPSLLLDPVDVTAENYVEVIVESEYLTEEQIDAGEALSERPRRTGVTAPSRSERGRVPSGPGRAAFA</sequence>
<dbReference type="CDD" id="cd19994">
    <property type="entry name" value="PBP1_ChvE"/>
    <property type="match status" value="1"/>
</dbReference>
<keyword evidence="5" id="KW-0813">Transport</keyword>
<name>A0A1G9DR92_9ACTN</name>
<feature type="domain" description="Periplasmic binding protein" evidence="4">
    <location>
        <begin position="38"/>
        <end position="314"/>
    </location>
</feature>
<evidence type="ECO:0000256" key="1">
    <source>
        <dbReference type="ARBA" id="ARBA00004196"/>
    </source>
</evidence>
<dbReference type="EMBL" id="FNGF01000001">
    <property type="protein sequence ID" value="SDK66382.1"/>
    <property type="molecule type" value="Genomic_DNA"/>
</dbReference>
<evidence type="ECO:0000256" key="2">
    <source>
        <dbReference type="ARBA" id="ARBA00022729"/>
    </source>
</evidence>
<dbReference type="InterPro" id="IPR025997">
    <property type="entry name" value="SBP_2_dom"/>
</dbReference>
<dbReference type="PROSITE" id="PS51257">
    <property type="entry name" value="PROKAR_LIPOPROTEIN"/>
    <property type="match status" value="1"/>
</dbReference>
<dbReference type="GO" id="GO:0030288">
    <property type="term" value="C:outer membrane-bounded periplasmic space"/>
    <property type="evidence" value="ECO:0007669"/>
    <property type="project" value="TreeGrafter"/>
</dbReference>
<dbReference type="InterPro" id="IPR028082">
    <property type="entry name" value="Peripla_BP_I"/>
</dbReference>
<keyword evidence="5" id="KW-0762">Sugar transport</keyword>
<evidence type="ECO:0000313" key="5">
    <source>
        <dbReference type="EMBL" id="SDK66382.1"/>
    </source>
</evidence>
<dbReference type="OrthoDB" id="9773673at2"/>
<dbReference type="SUPFAM" id="SSF53822">
    <property type="entry name" value="Periplasmic binding protein-like I"/>
    <property type="match status" value="1"/>
</dbReference>
<dbReference type="Proteomes" id="UP000198662">
    <property type="component" value="Unassembled WGS sequence"/>
</dbReference>